<evidence type="ECO:0000256" key="4">
    <source>
        <dbReference type="ARBA" id="ARBA00022692"/>
    </source>
</evidence>
<comment type="caution">
    <text evidence="9">The sequence shown here is derived from an EMBL/GenBank/DDBJ whole genome shotgun (WGS) entry which is preliminary data.</text>
</comment>
<feature type="domain" description="Mce/MlaD" evidence="8">
    <location>
        <begin position="175"/>
        <end position="230"/>
    </location>
</feature>
<keyword evidence="3" id="KW-0997">Cell inner membrane</keyword>
<proteinExistence type="predicted"/>
<dbReference type="EMBL" id="JASVEJ010000021">
    <property type="protein sequence ID" value="MDL5056930.1"/>
    <property type="molecule type" value="Genomic_DNA"/>
</dbReference>
<dbReference type="InterPro" id="IPR003399">
    <property type="entry name" value="Mce/MlaD"/>
</dbReference>
<feature type="transmembrane region" description="Helical" evidence="7">
    <location>
        <begin position="32"/>
        <end position="50"/>
    </location>
</feature>
<dbReference type="Pfam" id="PF02470">
    <property type="entry name" value="MlaD"/>
    <property type="match status" value="4"/>
</dbReference>
<reference evidence="9 10" key="1">
    <citation type="submission" date="2023-06" db="EMBL/GenBank/DDBJ databases">
        <title>Whole genome sequence of Oscillatoria calcuttensis NRMC-F 0142.</title>
        <authorList>
            <person name="Shakena Fathima T."/>
            <person name="Muralitharan G."/>
            <person name="Thajuddin N."/>
        </authorList>
    </citation>
    <scope>NUCLEOTIDE SEQUENCE [LARGE SCALE GENOMIC DNA]</scope>
    <source>
        <strain evidence="9 10">NRMC-F 0142</strain>
    </source>
</reference>
<comment type="subcellular location">
    <subcellularLocation>
        <location evidence="1">Cell inner membrane</location>
    </subcellularLocation>
</comment>
<evidence type="ECO:0000256" key="3">
    <source>
        <dbReference type="ARBA" id="ARBA00022519"/>
    </source>
</evidence>
<evidence type="ECO:0000313" key="10">
    <source>
        <dbReference type="Proteomes" id="UP001230986"/>
    </source>
</evidence>
<sequence length="546" mass="58438">MTDDSSNEKQPKAPASVGGIPEAVVVKNDRVSAAWIIPLIALIAAGWLVYQTLSVRGPVITIQMDDATGLEPGKSSLKHLGVDVGTVIGIGFNEALSKVLVKVRLIREAETLAVGGSAFWVVKPTISLGNVSGLDTIVSGVYIASSIGSGPPQYDFVALPGPPIIPLNDPGLSLELIAATSDGVNPGSPIYYRRVPVGKVEKLLLSEDMSNVVMRVYIKTNYISMINASTKFFRMPRLTASAGPGLFNVQIDSLKEFIEGGITFDNFDSALGREPAKDLDKFRLYDSPVLARNSGLSVELTLDNASGIGPQRTFIKHQGMNVGVIETVEFDGGLGRIKARASLRPEAESLVREGARYWVVRPKIGWEGVSGADTAFSGIYLEAFPGKGAVQDSFKVTDWSLVDEITTEHADGLLVRLHSSTLKINEGAPVYYKNIPVGRIVSTGLSANATQAEMKALIFHEYRHLLRENSVFWNAGGINANFGFLGMGATLNVAPLQALIAGGVAFATPEQQGGRLAAQAKPGRIFTVADKPQDEWLKWSPAIPAR</sequence>
<dbReference type="PANTHER" id="PTHR30462:SF0">
    <property type="entry name" value="INTERMEMBRANE TRANSPORT PROTEIN YEBT"/>
    <property type="match status" value="1"/>
</dbReference>
<evidence type="ECO:0000256" key="7">
    <source>
        <dbReference type="SAM" id="Phobius"/>
    </source>
</evidence>
<dbReference type="InterPro" id="IPR051800">
    <property type="entry name" value="PqiA-PqiB_transport"/>
</dbReference>
<evidence type="ECO:0000256" key="1">
    <source>
        <dbReference type="ARBA" id="ARBA00004533"/>
    </source>
</evidence>
<evidence type="ECO:0000256" key="5">
    <source>
        <dbReference type="ARBA" id="ARBA00022989"/>
    </source>
</evidence>
<feature type="domain" description="Mce/MlaD" evidence="8">
    <location>
        <begin position="295"/>
        <end position="356"/>
    </location>
</feature>
<keyword evidence="2" id="KW-1003">Cell membrane</keyword>
<keyword evidence="10" id="KW-1185">Reference proteome</keyword>
<name>A0ABT7M0Q4_9CYAN</name>
<feature type="domain" description="Mce/MlaD" evidence="8">
    <location>
        <begin position="57"/>
        <end position="144"/>
    </location>
</feature>
<dbReference type="PANTHER" id="PTHR30462">
    <property type="entry name" value="INTERMEMBRANE TRANSPORT PROTEIN PQIB-RELATED"/>
    <property type="match status" value="1"/>
</dbReference>
<evidence type="ECO:0000256" key="6">
    <source>
        <dbReference type="ARBA" id="ARBA00023136"/>
    </source>
</evidence>
<feature type="domain" description="Mce/MlaD" evidence="8">
    <location>
        <begin position="420"/>
        <end position="471"/>
    </location>
</feature>
<evidence type="ECO:0000259" key="8">
    <source>
        <dbReference type="Pfam" id="PF02470"/>
    </source>
</evidence>
<evidence type="ECO:0000313" key="9">
    <source>
        <dbReference type="EMBL" id="MDL5056930.1"/>
    </source>
</evidence>
<protein>
    <submittedName>
        <fullName evidence="9">MlaD family protein</fullName>
    </submittedName>
</protein>
<dbReference type="Proteomes" id="UP001230986">
    <property type="component" value="Unassembled WGS sequence"/>
</dbReference>
<dbReference type="RefSeq" id="WP_284475496.1">
    <property type="nucleotide sequence ID" value="NZ_JASVEJ010000021.1"/>
</dbReference>
<keyword evidence="6 7" id="KW-0472">Membrane</keyword>
<gene>
    <name evidence="9" type="ORF">QQ055_05550</name>
</gene>
<keyword evidence="5 7" id="KW-1133">Transmembrane helix</keyword>
<keyword evidence="4 7" id="KW-0812">Transmembrane</keyword>
<accession>A0ABT7M0Q4</accession>
<organism evidence="9 10">
    <name type="scientific">Geitlerinema calcuttense NRMC-F 0142</name>
    <dbReference type="NCBI Taxonomy" id="2922238"/>
    <lineage>
        <taxon>Bacteria</taxon>
        <taxon>Bacillati</taxon>
        <taxon>Cyanobacteriota</taxon>
        <taxon>Cyanophyceae</taxon>
        <taxon>Geitlerinematales</taxon>
        <taxon>Geitlerinemataceae</taxon>
        <taxon>Geitlerinema</taxon>
    </lineage>
</organism>
<evidence type="ECO:0000256" key="2">
    <source>
        <dbReference type="ARBA" id="ARBA00022475"/>
    </source>
</evidence>